<feature type="region of interest" description="Disordered" evidence="6">
    <location>
        <begin position="143"/>
        <end position="163"/>
    </location>
</feature>
<evidence type="ECO:0000256" key="1">
    <source>
        <dbReference type="ARBA" id="ARBA00004162"/>
    </source>
</evidence>
<dbReference type="EMBL" id="BAAANY010000007">
    <property type="protein sequence ID" value="GAA1669080.1"/>
    <property type="molecule type" value="Genomic_DNA"/>
</dbReference>
<keyword evidence="4 7" id="KW-1133">Transmembrane helix</keyword>
<evidence type="ECO:0000256" key="2">
    <source>
        <dbReference type="ARBA" id="ARBA00022475"/>
    </source>
</evidence>
<feature type="transmembrane region" description="Helical" evidence="7">
    <location>
        <begin position="226"/>
        <end position="247"/>
    </location>
</feature>
<evidence type="ECO:0000259" key="8">
    <source>
        <dbReference type="Pfam" id="PF04024"/>
    </source>
</evidence>
<sequence>MKITRPREGRLFFGVCAGLGRATGTDPLLFRVILGVLFFFSGIGVLFYVVGMLVLADEDDETSPVEALFGRGRSRLNAAWTVLLMLTATILGIIALSGGARVVLLVAAGLFGLAMLLRRPPVAQPETAVAGVPGAPAAAAPPAYTPPPYATEPPVAAQQPSDHVTARIDTSAVASTGDTAPLPPVSAAPPTYHEPYAPHGPFASGQPTAPLPPVPPKPKKPKERSALGGITFSLAVISVGLVALVQWATGLDWTAYFAIPLAVIGAGLLVGTFLGRARWLIPIGLLLCLVLALGAAARSAGPEIRAHDGQVDPIVWRPVAASQIGPDYQRQYGDATLDLRDVNFDGQKVSTDVNMATGSLRVLLPKTVDVQLTSKVAAGSAQLFGRENSGVNVDTQLQDNGTDGPGGGSLTLSVSMGAGEVEIIRETS</sequence>
<evidence type="ECO:0000256" key="3">
    <source>
        <dbReference type="ARBA" id="ARBA00022692"/>
    </source>
</evidence>
<dbReference type="Pfam" id="PF04024">
    <property type="entry name" value="PspC"/>
    <property type="match status" value="1"/>
</dbReference>
<feature type="transmembrane region" description="Helical" evidence="7">
    <location>
        <begin position="34"/>
        <end position="55"/>
    </location>
</feature>
<keyword evidence="5 7" id="KW-0472">Membrane</keyword>
<evidence type="ECO:0000259" key="9">
    <source>
        <dbReference type="Pfam" id="PF09922"/>
    </source>
</evidence>
<evidence type="ECO:0000313" key="11">
    <source>
        <dbReference type="Proteomes" id="UP001500618"/>
    </source>
</evidence>
<feature type="transmembrane region" description="Helical" evidence="7">
    <location>
        <begin position="279"/>
        <end position="297"/>
    </location>
</feature>
<evidence type="ECO:0000256" key="6">
    <source>
        <dbReference type="SAM" id="MobiDB-lite"/>
    </source>
</evidence>
<evidence type="ECO:0000256" key="4">
    <source>
        <dbReference type="ARBA" id="ARBA00022989"/>
    </source>
</evidence>
<feature type="domain" description="Phage shock protein PspC N-terminal" evidence="8">
    <location>
        <begin position="2"/>
        <end position="56"/>
    </location>
</feature>
<keyword evidence="2" id="KW-1003">Cell membrane</keyword>
<dbReference type="Pfam" id="PF09922">
    <property type="entry name" value="LiaF-like_C"/>
    <property type="match status" value="1"/>
</dbReference>
<comment type="subcellular location">
    <subcellularLocation>
        <location evidence="1">Cell membrane</location>
        <topology evidence="1">Single-pass membrane protein</topology>
    </subcellularLocation>
</comment>
<proteinExistence type="predicted"/>
<evidence type="ECO:0000313" key="10">
    <source>
        <dbReference type="EMBL" id="GAA1669080.1"/>
    </source>
</evidence>
<protein>
    <submittedName>
        <fullName evidence="10">PspC domain-containing protein</fullName>
    </submittedName>
</protein>
<reference evidence="10 11" key="1">
    <citation type="journal article" date="2019" name="Int. J. Syst. Evol. Microbiol.">
        <title>The Global Catalogue of Microorganisms (GCM) 10K type strain sequencing project: providing services to taxonomists for standard genome sequencing and annotation.</title>
        <authorList>
            <consortium name="The Broad Institute Genomics Platform"/>
            <consortium name="The Broad Institute Genome Sequencing Center for Infectious Disease"/>
            <person name="Wu L."/>
            <person name="Ma J."/>
        </authorList>
    </citation>
    <scope>NUCLEOTIDE SEQUENCE [LARGE SCALE GENOMIC DNA]</scope>
    <source>
        <strain evidence="10 11">JCM 14718</strain>
    </source>
</reference>
<dbReference type="PANTHER" id="PTHR33885">
    <property type="entry name" value="PHAGE SHOCK PROTEIN C"/>
    <property type="match status" value="1"/>
</dbReference>
<organism evidence="10 11">
    <name type="scientific">Fodinicola feengrottensis</name>
    <dbReference type="NCBI Taxonomy" id="435914"/>
    <lineage>
        <taxon>Bacteria</taxon>
        <taxon>Bacillati</taxon>
        <taxon>Actinomycetota</taxon>
        <taxon>Actinomycetes</taxon>
        <taxon>Mycobacteriales</taxon>
        <taxon>Fodinicola</taxon>
    </lineage>
</organism>
<gene>
    <name evidence="10" type="ORF">GCM10009765_18200</name>
</gene>
<accession>A0ABN2GCM0</accession>
<feature type="region of interest" description="Disordered" evidence="6">
    <location>
        <begin position="196"/>
        <end position="224"/>
    </location>
</feature>
<keyword evidence="3 7" id="KW-0812">Transmembrane</keyword>
<dbReference type="Proteomes" id="UP001500618">
    <property type="component" value="Unassembled WGS sequence"/>
</dbReference>
<feature type="transmembrane region" description="Helical" evidence="7">
    <location>
        <begin position="76"/>
        <end position="94"/>
    </location>
</feature>
<dbReference type="PANTHER" id="PTHR33885:SF3">
    <property type="entry name" value="PHAGE SHOCK PROTEIN C"/>
    <property type="match status" value="1"/>
</dbReference>
<feature type="transmembrane region" description="Helical" evidence="7">
    <location>
        <begin position="253"/>
        <end position="274"/>
    </location>
</feature>
<name>A0ABN2GCM0_9ACTN</name>
<keyword evidence="11" id="KW-1185">Reference proteome</keyword>
<evidence type="ECO:0000256" key="7">
    <source>
        <dbReference type="SAM" id="Phobius"/>
    </source>
</evidence>
<dbReference type="InterPro" id="IPR052027">
    <property type="entry name" value="PspC"/>
</dbReference>
<dbReference type="InterPro" id="IPR007168">
    <property type="entry name" value="Phageshock_PspC_N"/>
</dbReference>
<feature type="domain" description="Cell wall-active antibiotics response LiaF-like C-terminal" evidence="9">
    <location>
        <begin position="328"/>
        <end position="423"/>
    </location>
</feature>
<dbReference type="InterPro" id="IPR024425">
    <property type="entry name" value="LiaF-like_C"/>
</dbReference>
<evidence type="ECO:0000256" key="5">
    <source>
        <dbReference type="ARBA" id="ARBA00023136"/>
    </source>
</evidence>
<comment type="caution">
    <text evidence="10">The sequence shown here is derived from an EMBL/GenBank/DDBJ whole genome shotgun (WGS) entry which is preliminary data.</text>
</comment>